<evidence type="ECO:0008006" key="4">
    <source>
        <dbReference type="Google" id="ProtNLM"/>
    </source>
</evidence>
<protein>
    <recommendedName>
        <fullName evidence="4">Protein sleepless</fullName>
    </recommendedName>
</protein>
<keyword evidence="3" id="KW-1185">Reference proteome</keyword>
<keyword evidence="1" id="KW-0732">Signal</keyword>
<dbReference type="AlphaFoldDB" id="A0A226EEW5"/>
<evidence type="ECO:0000313" key="3">
    <source>
        <dbReference type="Proteomes" id="UP000198287"/>
    </source>
</evidence>
<dbReference type="EMBL" id="LNIX01000004">
    <property type="protein sequence ID" value="OXA56173.1"/>
    <property type="molecule type" value="Genomic_DNA"/>
</dbReference>
<name>A0A226EEW5_FOLCA</name>
<proteinExistence type="predicted"/>
<feature type="signal peptide" evidence="1">
    <location>
        <begin position="1"/>
        <end position="24"/>
    </location>
</feature>
<dbReference type="Proteomes" id="UP000198287">
    <property type="component" value="Unassembled WGS sequence"/>
</dbReference>
<evidence type="ECO:0000256" key="1">
    <source>
        <dbReference type="SAM" id="SignalP"/>
    </source>
</evidence>
<accession>A0A226EEW5</accession>
<feature type="chain" id="PRO_5012081805" description="Protein sleepless" evidence="1">
    <location>
        <begin position="25"/>
        <end position="165"/>
    </location>
</feature>
<reference evidence="2 3" key="1">
    <citation type="submission" date="2015-12" db="EMBL/GenBank/DDBJ databases">
        <title>The genome of Folsomia candida.</title>
        <authorList>
            <person name="Faddeeva A."/>
            <person name="Derks M.F."/>
            <person name="Anvar Y."/>
            <person name="Smit S."/>
            <person name="Van Straalen N."/>
            <person name="Roelofs D."/>
        </authorList>
    </citation>
    <scope>NUCLEOTIDE SEQUENCE [LARGE SCALE GENOMIC DNA]</scope>
    <source>
        <strain evidence="2 3">VU population</strain>
        <tissue evidence="2">Whole body</tissue>
    </source>
</reference>
<gene>
    <name evidence="2" type="ORF">Fcan01_08791</name>
</gene>
<comment type="caution">
    <text evidence="2">The sequence shown here is derived from an EMBL/GenBank/DDBJ whole genome shotgun (WGS) entry which is preliminary data.</text>
</comment>
<sequence length="165" mass="18854">MKISAKLLLFVVTVTMVFVPSVDGLKCYYCKTREPKSSDGELGRMGNESVQFMRSARQYHERPECKDFNEKTKKEERFQQDCTDITRDPVCFTLLKEPKESGCVSIRESRAYLPDKNKCNCIACTCDKDLCNKANDMNDSTKRVVIVALIGVLVRGFVRFQASIR</sequence>
<evidence type="ECO:0000313" key="2">
    <source>
        <dbReference type="EMBL" id="OXA56173.1"/>
    </source>
</evidence>
<organism evidence="2 3">
    <name type="scientific">Folsomia candida</name>
    <name type="common">Springtail</name>
    <dbReference type="NCBI Taxonomy" id="158441"/>
    <lineage>
        <taxon>Eukaryota</taxon>
        <taxon>Metazoa</taxon>
        <taxon>Ecdysozoa</taxon>
        <taxon>Arthropoda</taxon>
        <taxon>Hexapoda</taxon>
        <taxon>Collembola</taxon>
        <taxon>Entomobryomorpha</taxon>
        <taxon>Isotomoidea</taxon>
        <taxon>Isotomidae</taxon>
        <taxon>Proisotominae</taxon>
        <taxon>Folsomia</taxon>
    </lineage>
</organism>